<dbReference type="GO" id="GO:0004672">
    <property type="term" value="F:protein kinase activity"/>
    <property type="evidence" value="ECO:0007669"/>
    <property type="project" value="UniProtKB-ARBA"/>
</dbReference>
<dbReference type="SUPFAM" id="SSF47226">
    <property type="entry name" value="Histidine-containing phosphotransfer domain, HPT domain"/>
    <property type="match status" value="1"/>
</dbReference>
<dbReference type="Proteomes" id="UP000281985">
    <property type="component" value="Unassembled WGS sequence"/>
</dbReference>
<feature type="modified residue" description="Phosphohistidine" evidence="1">
    <location>
        <position position="57"/>
    </location>
</feature>
<sequence>MEERHYDLVKVREIAGGDDSFVEVIVTTFLEEIPPDMASMQEAIENDNHKMAYQFAHKMKPNLDMFGIDLLKQIAAMEKWSDSNKTKDFIQPQLDDIVSTLTLVIAELKQDFPQ</sequence>
<dbReference type="GO" id="GO:0000160">
    <property type="term" value="P:phosphorelay signal transduction system"/>
    <property type="evidence" value="ECO:0007669"/>
    <property type="project" value="InterPro"/>
</dbReference>
<dbReference type="InterPro" id="IPR008207">
    <property type="entry name" value="Sig_transdc_His_kin_Hpt_dom"/>
</dbReference>
<reference evidence="3 4" key="1">
    <citation type="submission" date="2018-10" db="EMBL/GenBank/DDBJ databases">
        <title>Dokdonia luteus sp. nov., isolated from sea water.</title>
        <authorList>
            <person name="Zhou L.Y."/>
            <person name="Du Z.J."/>
        </authorList>
    </citation>
    <scope>NUCLEOTIDE SEQUENCE [LARGE SCALE GENOMIC DNA]</scope>
    <source>
        <strain evidence="3 4">SH27</strain>
    </source>
</reference>
<protein>
    <submittedName>
        <fullName evidence="3">Hpt domain-containing protein</fullName>
    </submittedName>
</protein>
<evidence type="ECO:0000256" key="1">
    <source>
        <dbReference type="PROSITE-ProRule" id="PRU00110"/>
    </source>
</evidence>
<evidence type="ECO:0000259" key="2">
    <source>
        <dbReference type="PROSITE" id="PS50894"/>
    </source>
</evidence>
<dbReference type="RefSeq" id="WP_121918042.1">
    <property type="nucleotide sequence ID" value="NZ_REFV01000013.1"/>
</dbReference>
<organism evidence="3 4">
    <name type="scientific">Dokdonia sinensis</name>
    <dbReference type="NCBI Taxonomy" id="2479847"/>
    <lineage>
        <taxon>Bacteria</taxon>
        <taxon>Pseudomonadati</taxon>
        <taxon>Bacteroidota</taxon>
        <taxon>Flavobacteriia</taxon>
        <taxon>Flavobacteriales</taxon>
        <taxon>Flavobacteriaceae</taxon>
        <taxon>Dokdonia</taxon>
    </lineage>
</organism>
<accession>A0A3M0FW26</accession>
<feature type="domain" description="HPt" evidence="2">
    <location>
        <begin position="18"/>
        <end position="114"/>
    </location>
</feature>
<gene>
    <name evidence="3" type="ORF">EAX61_12515</name>
</gene>
<dbReference type="Pfam" id="PF01627">
    <property type="entry name" value="Hpt"/>
    <property type="match status" value="1"/>
</dbReference>
<dbReference type="PROSITE" id="PS50894">
    <property type="entry name" value="HPT"/>
    <property type="match status" value="1"/>
</dbReference>
<dbReference type="InterPro" id="IPR036641">
    <property type="entry name" value="HPT_dom_sf"/>
</dbReference>
<evidence type="ECO:0000313" key="4">
    <source>
        <dbReference type="Proteomes" id="UP000281985"/>
    </source>
</evidence>
<proteinExistence type="predicted"/>
<name>A0A3M0FW26_9FLAO</name>
<evidence type="ECO:0000313" key="3">
    <source>
        <dbReference type="EMBL" id="RMB56884.1"/>
    </source>
</evidence>
<keyword evidence="4" id="KW-1185">Reference proteome</keyword>
<dbReference type="Gene3D" id="1.20.120.160">
    <property type="entry name" value="HPT domain"/>
    <property type="match status" value="1"/>
</dbReference>
<dbReference type="EMBL" id="REFV01000013">
    <property type="protein sequence ID" value="RMB56884.1"/>
    <property type="molecule type" value="Genomic_DNA"/>
</dbReference>
<dbReference type="OrthoDB" id="7478530at2"/>
<keyword evidence="1" id="KW-0597">Phosphoprotein</keyword>
<comment type="caution">
    <text evidence="3">The sequence shown here is derived from an EMBL/GenBank/DDBJ whole genome shotgun (WGS) entry which is preliminary data.</text>
</comment>
<dbReference type="AlphaFoldDB" id="A0A3M0FW26"/>